<sequence length="397" mass="45058">MNKETLLSVYKKAVSFKDSVENFPFAASEHDRSKYNRHLNLEYFKERGKSNIGGLTNKQLVVIEDQDEYKVHNSDSDSSIASTKHQSDPKNKDIEEQQSEHFDAPMGKSDDYSPVTHSMDDKFETMQNTSIAISIKSSSSFTNLIKSYQSMPVLSKKHFKELDAFSNGSKKNRSVTKSTLDTLAREASSENTTVKEIANENKGAKASLSLSRRINSDVFTENQRLVPSDAGGSRRSVRLVLSQEFDNSTQHRRKNHIKKFRRRLVYSNDDVVDLHNPFSHTKLSSCNFALSQNSASKSIVYKKSKETPKMYISKFRYALDTHSLPAVIKNHAIRFKLDKELQANDESDSSGHEMDFSKTVANQGPRAKRILRNHSGKIVEDDAEYDLTDNDYMVSLT</sequence>
<gene>
    <name evidence="2" type="ORF">EB796_016382</name>
</gene>
<proteinExistence type="predicted"/>
<reference evidence="2" key="1">
    <citation type="submission" date="2020-06" db="EMBL/GenBank/DDBJ databases">
        <title>Draft genome of Bugula neritina, a colonial animal packing powerful symbionts and potential medicines.</title>
        <authorList>
            <person name="Rayko M."/>
        </authorList>
    </citation>
    <scope>NUCLEOTIDE SEQUENCE [LARGE SCALE GENOMIC DNA]</scope>
    <source>
        <strain evidence="2">Kwan_BN1</strain>
    </source>
</reference>
<dbReference type="Proteomes" id="UP000593567">
    <property type="component" value="Unassembled WGS sequence"/>
</dbReference>
<evidence type="ECO:0000256" key="1">
    <source>
        <dbReference type="SAM" id="MobiDB-lite"/>
    </source>
</evidence>
<feature type="compositionally biased region" description="Basic and acidic residues" evidence="1">
    <location>
        <begin position="85"/>
        <end position="95"/>
    </location>
</feature>
<feature type="region of interest" description="Disordered" evidence="1">
    <location>
        <begin position="72"/>
        <end position="95"/>
    </location>
</feature>
<comment type="caution">
    <text evidence="2">The sequence shown here is derived from an EMBL/GenBank/DDBJ whole genome shotgun (WGS) entry which is preliminary data.</text>
</comment>
<name>A0A7J7JGZ4_BUGNE</name>
<feature type="region of interest" description="Disordered" evidence="1">
    <location>
        <begin position="344"/>
        <end position="369"/>
    </location>
</feature>
<protein>
    <submittedName>
        <fullName evidence="2">Uncharacterized protein</fullName>
    </submittedName>
</protein>
<dbReference type="EMBL" id="VXIV02002475">
    <property type="protein sequence ID" value="KAF6025297.1"/>
    <property type="molecule type" value="Genomic_DNA"/>
</dbReference>
<evidence type="ECO:0000313" key="3">
    <source>
        <dbReference type="Proteomes" id="UP000593567"/>
    </source>
</evidence>
<dbReference type="AlphaFoldDB" id="A0A7J7JGZ4"/>
<organism evidence="2 3">
    <name type="scientific">Bugula neritina</name>
    <name type="common">Brown bryozoan</name>
    <name type="synonym">Sertularia neritina</name>
    <dbReference type="NCBI Taxonomy" id="10212"/>
    <lineage>
        <taxon>Eukaryota</taxon>
        <taxon>Metazoa</taxon>
        <taxon>Spiralia</taxon>
        <taxon>Lophotrochozoa</taxon>
        <taxon>Bryozoa</taxon>
        <taxon>Gymnolaemata</taxon>
        <taxon>Cheilostomatida</taxon>
        <taxon>Flustrina</taxon>
        <taxon>Buguloidea</taxon>
        <taxon>Bugulidae</taxon>
        <taxon>Bugula</taxon>
    </lineage>
</organism>
<keyword evidence="3" id="KW-1185">Reference proteome</keyword>
<evidence type="ECO:0000313" key="2">
    <source>
        <dbReference type="EMBL" id="KAF6025297.1"/>
    </source>
</evidence>
<accession>A0A7J7JGZ4</accession>